<reference evidence="4 5" key="2">
    <citation type="submission" date="2024-05" db="EMBL/GenBank/DDBJ databases">
        <authorList>
            <person name="Chen Y."/>
            <person name="Shah S."/>
            <person name="Dougan E. K."/>
            <person name="Thang M."/>
            <person name="Chan C."/>
        </authorList>
    </citation>
    <scope>NUCLEOTIDE SEQUENCE [LARGE SCALE GENOMIC DNA]</scope>
</reference>
<dbReference type="InterPro" id="IPR050951">
    <property type="entry name" value="Retrovirus_Pol_polyprotein"/>
</dbReference>
<dbReference type="InterPro" id="IPR036397">
    <property type="entry name" value="RNaseH_sf"/>
</dbReference>
<sequence length="642" mass="73588">MRPSYLLEKFIILEEIYCLFREYHKIELFKILRSYSLETINKTLIMQAFLPQIFQAWRAQIARFHRAAGHPIARNLARMLQDAQVEKWKIKEAFQYRCPVCEEHKPGGKSSRQVAPMSIRPLPQPWEHLGIDITEWEVPGIDLKVKFMVMMDMATHYRVTETLATYPYSKTYVETADDVLRVLLTRWIMDKPKPKILIPDNANTFLSQKVMEFCADVGITVMPPPDNESWAHGVVERTVQHLKEAANRIYSSSPDLPPAQVVALATSALNSTEFHRGYTSLQWAFGQQTTLTEEELRQQISLPVERQQDQYLRLLSQREAAEQHARKARATLLFSKLKNTSIKQPVRTFHMAQPVMVWRKFLPHTIYKGRKGGRKHTAKPRWVGPGRVVFHELVPGQTESDRKQIVWVILGNILYRASVHSVRPLSAREQELHETHGDESHRWKELTDMIPRRNYVDIEPEQPEDGEIEEPYLPPVPGPLTMKPKMRFWRKDTMSNYGDPLSQRLQRALPALPPEVPFEIPNDKVNEYDSDVVPSPSPPCSVEEIPSDREAGSKPTSRRTSLASAPPIAEEPDGGEHGPPQPAAEVVDDTPVPEPDQKKAKLDDEGEADALLDFNSAVTQMRQLQSLVPWTFMDELETFSDA</sequence>
<evidence type="ECO:0000256" key="1">
    <source>
        <dbReference type="SAM" id="MobiDB-lite"/>
    </source>
</evidence>
<dbReference type="GO" id="GO:0003676">
    <property type="term" value="F:nucleic acid binding"/>
    <property type="evidence" value="ECO:0007669"/>
    <property type="project" value="InterPro"/>
</dbReference>
<comment type="caution">
    <text evidence="3">The sequence shown here is derived from an EMBL/GenBank/DDBJ whole genome shotgun (WGS) entry which is preliminary data.</text>
</comment>
<dbReference type="EMBL" id="CAMXCT010006539">
    <property type="protein sequence ID" value="CAI4015609.1"/>
    <property type="molecule type" value="Genomic_DNA"/>
</dbReference>
<proteinExistence type="predicted"/>
<dbReference type="PANTHER" id="PTHR37984">
    <property type="entry name" value="PROTEIN CBG26694"/>
    <property type="match status" value="1"/>
</dbReference>
<keyword evidence="5" id="KW-1185">Reference proteome</keyword>
<dbReference type="InterPro" id="IPR012337">
    <property type="entry name" value="RNaseH-like_sf"/>
</dbReference>
<dbReference type="EMBL" id="CAMXCT030006539">
    <property type="protein sequence ID" value="CAL4802921.1"/>
    <property type="molecule type" value="Genomic_DNA"/>
</dbReference>
<name>A0A9P1DSJ6_9DINO</name>
<feature type="compositionally biased region" description="Polar residues" evidence="1">
    <location>
        <begin position="554"/>
        <end position="563"/>
    </location>
</feature>
<organism evidence="3">
    <name type="scientific">Cladocopium goreaui</name>
    <dbReference type="NCBI Taxonomy" id="2562237"/>
    <lineage>
        <taxon>Eukaryota</taxon>
        <taxon>Sar</taxon>
        <taxon>Alveolata</taxon>
        <taxon>Dinophyceae</taxon>
        <taxon>Suessiales</taxon>
        <taxon>Symbiodiniaceae</taxon>
        <taxon>Cladocopium</taxon>
    </lineage>
</organism>
<reference evidence="3" key="1">
    <citation type="submission" date="2022-10" db="EMBL/GenBank/DDBJ databases">
        <authorList>
            <person name="Chen Y."/>
            <person name="Dougan E. K."/>
            <person name="Chan C."/>
            <person name="Rhodes N."/>
            <person name="Thang M."/>
        </authorList>
    </citation>
    <scope>NUCLEOTIDE SEQUENCE</scope>
</reference>
<feature type="domain" description="Integrase catalytic" evidence="2">
    <location>
        <begin position="121"/>
        <end position="290"/>
    </location>
</feature>
<evidence type="ECO:0000259" key="2">
    <source>
        <dbReference type="PROSITE" id="PS50994"/>
    </source>
</evidence>
<evidence type="ECO:0000313" key="5">
    <source>
        <dbReference type="Proteomes" id="UP001152797"/>
    </source>
</evidence>
<dbReference type="Proteomes" id="UP001152797">
    <property type="component" value="Unassembled WGS sequence"/>
</dbReference>
<accession>A0A9P1DSJ6</accession>
<evidence type="ECO:0000313" key="3">
    <source>
        <dbReference type="EMBL" id="CAI4015609.1"/>
    </source>
</evidence>
<dbReference type="GO" id="GO:0015074">
    <property type="term" value="P:DNA integration"/>
    <property type="evidence" value="ECO:0007669"/>
    <property type="project" value="InterPro"/>
</dbReference>
<dbReference type="EMBL" id="CAMXCT020006539">
    <property type="protein sequence ID" value="CAL1168984.1"/>
    <property type="molecule type" value="Genomic_DNA"/>
</dbReference>
<feature type="region of interest" description="Disordered" evidence="1">
    <location>
        <begin position="514"/>
        <end position="607"/>
    </location>
</feature>
<gene>
    <name evidence="3" type="ORF">C1SCF055_LOCUS40430</name>
</gene>
<protein>
    <submittedName>
        <fullName evidence="4">Transposon Ty1-NL2 Gag-Pol polyprotein</fullName>
    </submittedName>
</protein>
<dbReference type="Gene3D" id="3.30.420.10">
    <property type="entry name" value="Ribonuclease H-like superfamily/Ribonuclease H"/>
    <property type="match status" value="1"/>
</dbReference>
<evidence type="ECO:0000313" key="4">
    <source>
        <dbReference type="EMBL" id="CAL4802921.1"/>
    </source>
</evidence>
<dbReference type="PROSITE" id="PS50994">
    <property type="entry name" value="INTEGRASE"/>
    <property type="match status" value="1"/>
</dbReference>
<dbReference type="InterPro" id="IPR001584">
    <property type="entry name" value="Integrase_cat-core"/>
</dbReference>
<dbReference type="OrthoDB" id="446033at2759"/>
<dbReference type="SUPFAM" id="SSF53098">
    <property type="entry name" value="Ribonuclease H-like"/>
    <property type="match status" value="1"/>
</dbReference>
<dbReference type="AlphaFoldDB" id="A0A9P1DSJ6"/>
<dbReference type="PANTHER" id="PTHR37984:SF5">
    <property type="entry name" value="PROTEIN NYNRIN-LIKE"/>
    <property type="match status" value="1"/>
</dbReference>